<name>A0ACC1MM53_9HYPO</name>
<organism evidence="1 2">
    <name type="scientific">Zarea fungicola</name>
    <dbReference type="NCBI Taxonomy" id="93591"/>
    <lineage>
        <taxon>Eukaryota</taxon>
        <taxon>Fungi</taxon>
        <taxon>Dikarya</taxon>
        <taxon>Ascomycota</taxon>
        <taxon>Pezizomycotina</taxon>
        <taxon>Sordariomycetes</taxon>
        <taxon>Hypocreomycetidae</taxon>
        <taxon>Hypocreales</taxon>
        <taxon>Cordycipitaceae</taxon>
        <taxon>Zarea</taxon>
    </lineage>
</organism>
<comment type="caution">
    <text evidence="1">The sequence shown here is derived from an EMBL/GenBank/DDBJ whole genome shotgun (WGS) entry which is preliminary data.</text>
</comment>
<keyword evidence="2" id="KW-1185">Reference proteome</keyword>
<evidence type="ECO:0000313" key="1">
    <source>
        <dbReference type="EMBL" id="KAJ2967359.1"/>
    </source>
</evidence>
<protein>
    <submittedName>
        <fullName evidence="1">Uncharacterized protein</fullName>
    </submittedName>
</protein>
<evidence type="ECO:0000313" key="2">
    <source>
        <dbReference type="Proteomes" id="UP001143910"/>
    </source>
</evidence>
<accession>A0ACC1MM53</accession>
<dbReference type="EMBL" id="JANJQO010002315">
    <property type="protein sequence ID" value="KAJ2967359.1"/>
    <property type="molecule type" value="Genomic_DNA"/>
</dbReference>
<dbReference type="Proteomes" id="UP001143910">
    <property type="component" value="Unassembled WGS sequence"/>
</dbReference>
<sequence length="127" mass="13120">MTAVPVTMKALVAVGAAPAITAPSPVEGRGATLKDVPVPTIDEGDILVKVTAVALNPTDFKHIDGGSPDGVVSGCDFAGVVAQIGAKVERLYRDVRAYAIPGGSEEIMLDLSMRQSMRVAKAMGMKL</sequence>
<gene>
    <name evidence="1" type="ORF">NQ176_g9697</name>
</gene>
<proteinExistence type="predicted"/>
<reference evidence="1" key="1">
    <citation type="submission" date="2022-08" db="EMBL/GenBank/DDBJ databases">
        <title>Genome Sequence of Lecanicillium fungicola.</title>
        <authorList>
            <person name="Buettner E."/>
        </authorList>
    </citation>
    <scope>NUCLEOTIDE SEQUENCE</scope>
    <source>
        <strain evidence="1">Babe33</strain>
    </source>
</reference>